<reference evidence="1 2" key="1">
    <citation type="submission" date="2021-06" db="EMBL/GenBank/DDBJ databases">
        <title>Caerostris extrusa draft genome.</title>
        <authorList>
            <person name="Kono N."/>
            <person name="Arakawa K."/>
        </authorList>
    </citation>
    <scope>NUCLEOTIDE SEQUENCE [LARGE SCALE GENOMIC DNA]</scope>
</reference>
<accession>A0AAV4UWW5</accession>
<protein>
    <submittedName>
        <fullName evidence="1">Uncharacterized protein</fullName>
    </submittedName>
</protein>
<evidence type="ECO:0000313" key="2">
    <source>
        <dbReference type="Proteomes" id="UP001054945"/>
    </source>
</evidence>
<sequence>MVVCVSNGCAYAKGVGEVLGMVRVEERRRAVFGIGVEEEVFFGDNVDPIIRSLAKGPFSFGRCFRRKENVRVHTLSVL</sequence>
<comment type="caution">
    <text evidence="1">The sequence shown here is derived from an EMBL/GenBank/DDBJ whole genome shotgun (WGS) entry which is preliminary data.</text>
</comment>
<evidence type="ECO:0000313" key="1">
    <source>
        <dbReference type="EMBL" id="GIY62248.1"/>
    </source>
</evidence>
<gene>
    <name evidence="1" type="ORF">CEXT_467351</name>
</gene>
<keyword evidence="2" id="KW-1185">Reference proteome</keyword>
<organism evidence="1 2">
    <name type="scientific">Caerostris extrusa</name>
    <name type="common">Bark spider</name>
    <name type="synonym">Caerostris bankana</name>
    <dbReference type="NCBI Taxonomy" id="172846"/>
    <lineage>
        <taxon>Eukaryota</taxon>
        <taxon>Metazoa</taxon>
        <taxon>Ecdysozoa</taxon>
        <taxon>Arthropoda</taxon>
        <taxon>Chelicerata</taxon>
        <taxon>Arachnida</taxon>
        <taxon>Araneae</taxon>
        <taxon>Araneomorphae</taxon>
        <taxon>Entelegynae</taxon>
        <taxon>Araneoidea</taxon>
        <taxon>Araneidae</taxon>
        <taxon>Caerostris</taxon>
    </lineage>
</organism>
<dbReference type="Proteomes" id="UP001054945">
    <property type="component" value="Unassembled WGS sequence"/>
</dbReference>
<dbReference type="AlphaFoldDB" id="A0AAV4UWW5"/>
<name>A0AAV4UWW5_CAEEX</name>
<dbReference type="EMBL" id="BPLR01013598">
    <property type="protein sequence ID" value="GIY62248.1"/>
    <property type="molecule type" value="Genomic_DNA"/>
</dbReference>
<proteinExistence type="predicted"/>